<dbReference type="PROSITE" id="PS50404">
    <property type="entry name" value="GST_NTER"/>
    <property type="match status" value="1"/>
</dbReference>
<dbReference type="Gene3D" id="3.40.30.10">
    <property type="entry name" value="Glutaredoxin"/>
    <property type="match status" value="1"/>
</dbReference>
<proteinExistence type="predicted"/>
<dbReference type="InterPro" id="IPR036249">
    <property type="entry name" value="Thioredoxin-like_sf"/>
</dbReference>
<organism evidence="3 4">
    <name type="scientific">Littorina saxatilis</name>
    <dbReference type="NCBI Taxonomy" id="31220"/>
    <lineage>
        <taxon>Eukaryota</taxon>
        <taxon>Metazoa</taxon>
        <taxon>Spiralia</taxon>
        <taxon>Lophotrochozoa</taxon>
        <taxon>Mollusca</taxon>
        <taxon>Gastropoda</taxon>
        <taxon>Caenogastropoda</taxon>
        <taxon>Littorinimorpha</taxon>
        <taxon>Littorinoidea</taxon>
        <taxon>Littorinidae</taxon>
        <taxon>Littorina</taxon>
    </lineage>
</organism>
<dbReference type="SUPFAM" id="SSF47616">
    <property type="entry name" value="GST C-terminal domain-like"/>
    <property type="match status" value="1"/>
</dbReference>
<feature type="domain" description="GST C-terminal" evidence="2">
    <location>
        <begin position="83"/>
        <end position="206"/>
    </location>
</feature>
<dbReference type="CDD" id="cd03039">
    <property type="entry name" value="GST_N_Sigma_like"/>
    <property type="match status" value="1"/>
</dbReference>
<sequence length="206" mass="22970">MSGIKLVYFDIRGRGEPSRLVLAAAGQQWDDVRIPRDQWSSSSEKANSPYGQVPYLVYKGKTYGQSNAIANFLAREFGLYGKSNLEALRIDEVEGLVGDLIQTMVKARFEQDEAKKAELEKKLATEDLPKFLGLFEKLLKDNGSKGFFVGNSVTLADLDVFNITDTLLKVNADILASCPELQKLRSKVADHPKVKTYLASRKDSDF</sequence>
<dbReference type="SFLD" id="SFLDG00363">
    <property type="entry name" value="AMPS_(cytGST):_Alpha-__Mu-__Pi"/>
    <property type="match status" value="1"/>
</dbReference>
<evidence type="ECO:0000259" key="1">
    <source>
        <dbReference type="PROSITE" id="PS50404"/>
    </source>
</evidence>
<dbReference type="AlphaFoldDB" id="A0AAN9BA09"/>
<dbReference type="PANTHER" id="PTHR11571">
    <property type="entry name" value="GLUTATHIONE S-TRANSFERASE"/>
    <property type="match status" value="1"/>
</dbReference>
<name>A0AAN9BA09_9CAEN</name>
<dbReference type="InterPro" id="IPR040079">
    <property type="entry name" value="Glutathione_S-Trfase"/>
</dbReference>
<protein>
    <submittedName>
        <fullName evidence="3">Uncharacterized protein</fullName>
    </submittedName>
</protein>
<dbReference type="SFLD" id="SFLDS00019">
    <property type="entry name" value="Glutathione_Transferase_(cytos"/>
    <property type="match status" value="1"/>
</dbReference>
<dbReference type="GO" id="GO:0006749">
    <property type="term" value="P:glutathione metabolic process"/>
    <property type="evidence" value="ECO:0007669"/>
    <property type="project" value="TreeGrafter"/>
</dbReference>
<feature type="domain" description="GST N-terminal" evidence="1">
    <location>
        <begin position="2"/>
        <end position="81"/>
    </location>
</feature>
<dbReference type="InterPro" id="IPR004046">
    <property type="entry name" value="GST_C"/>
</dbReference>
<dbReference type="Pfam" id="PF14497">
    <property type="entry name" value="GST_C_3"/>
    <property type="match status" value="1"/>
</dbReference>
<dbReference type="CDD" id="cd03192">
    <property type="entry name" value="GST_C_Sigma_like"/>
    <property type="match status" value="1"/>
</dbReference>
<evidence type="ECO:0000313" key="4">
    <source>
        <dbReference type="Proteomes" id="UP001374579"/>
    </source>
</evidence>
<keyword evidence="4" id="KW-1185">Reference proteome</keyword>
<comment type="caution">
    <text evidence="3">The sequence shown here is derived from an EMBL/GenBank/DDBJ whole genome shotgun (WGS) entry which is preliminary data.</text>
</comment>
<dbReference type="PANTHER" id="PTHR11571:SF150">
    <property type="entry name" value="GLUTATHIONE S-TRANSFERASE"/>
    <property type="match status" value="1"/>
</dbReference>
<dbReference type="InterPro" id="IPR036282">
    <property type="entry name" value="Glutathione-S-Trfase_C_sf"/>
</dbReference>
<dbReference type="InterPro" id="IPR004045">
    <property type="entry name" value="Glutathione_S-Trfase_N"/>
</dbReference>
<dbReference type="EMBL" id="JBAMIC010000010">
    <property type="protein sequence ID" value="KAK7102161.1"/>
    <property type="molecule type" value="Genomic_DNA"/>
</dbReference>
<reference evidence="3 4" key="1">
    <citation type="submission" date="2024-02" db="EMBL/GenBank/DDBJ databases">
        <title>Chromosome-scale genome assembly of the rough periwinkle Littorina saxatilis.</title>
        <authorList>
            <person name="De Jode A."/>
            <person name="Faria R."/>
            <person name="Formenti G."/>
            <person name="Sims Y."/>
            <person name="Smith T.P."/>
            <person name="Tracey A."/>
            <person name="Wood J.M.D."/>
            <person name="Zagrodzka Z.B."/>
            <person name="Johannesson K."/>
            <person name="Butlin R.K."/>
            <person name="Leder E.H."/>
        </authorList>
    </citation>
    <scope>NUCLEOTIDE SEQUENCE [LARGE SCALE GENOMIC DNA]</scope>
    <source>
        <strain evidence="3">Snail1</strain>
        <tissue evidence="3">Muscle</tissue>
    </source>
</reference>
<dbReference type="FunFam" id="1.20.1050.10:FF:000030">
    <property type="entry name" value="Glutathione S-transferase S1"/>
    <property type="match status" value="1"/>
</dbReference>
<accession>A0AAN9BA09</accession>
<dbReference type="Proteomes" id="UP001374579">
    <property type="component" value="Unassembled WGS sequence"/>
</dbReference>
<evidence type="ECO:0000313" key="3">
    <source>
        <dbReference type="EMBL" id="KAK7102161.1"/>
    </source>
</evidence>
<dbReference type="PROSITE" id="PS50405">
    <property type="entry name" value="GST_CTER"/>
    <property type="match status" value="1"/>
</dbReference>
<dbReference type="GO" id="GO:0004364">
    <property type="term" value="F:glutathione transferase activity"/>
    <property type="evidence" value="ECO:0007669"/>
    <property type="project" value="TreeGrafter"/>
</dbReference>
<evidence type="ECO:0000259" key="2">
    <source>
        <dbReference type="PROSITE" id="PS50405"/>
    </source>
</evidence>
<dbReference type="Gene3D" id="1.20.1050.10">
    <property type="match status" value="1"/>
</dbReference>
<dbReference type="Pfam" id="PF02798">
    <property type="entry name" value="GST_N"/>
    <property type="match status" value="1"/>
</dbReference>
<dbReference type="InterPro" id="IPR010987">
    <property type="entry name" value="Glutathione-S-Trfase_C-like"/>
</dbReference>
<dbReference type="SUPFAM" id="SSF52833">
    <property type="entry name" value="Thioredoxin-like"/>
    <property type="match status" value="1"/>
</dbReference>
<gene>
    <name evidence="3" type="ORF">V1264_020423</name>
</gene>
<dbReference type="SFLD" id="SFLDG01205">
    <property type="entry name" value="AMPS.1"/>
    <property type="match status" value="1"/>
</dbReference>
<dbReference type="InterPro" id="IPR050213">
    <property type="entry name" value="GST_superfamily"/>
</dbReference>